<dbReference type="RefSeq" id="WP_166173249.1">
    <property type="nucleotide sequence ID" value="NZ_CP045119.1"/>
</dbReference>
<reference evidence="2 3" key="1">
    <citation type="submission" date="2019-10" db="EMBL/GenBank/DDBJ databases">
        <title>Rubrobacter sp nov SCSIO 52090 isolated from a deep-sea sediment in the South China Sea.</title>
        <authorList>
            <person name="Chen R.W."/>
        </authorList>
    </citation>
    <scope>NUCLEOTIDE SEQUENCE [LARGE SCALE GENOMIC DNA]</scope>
    <source>
        <strain evidence="2 3">SCSIO 52909</strain>
    </source>
</reference>
<gene>
    <name evidence="2" type="ORF">GBA63_02675</name>
</gene>
<evidence type="ECO:0000313" key="2">
    <source>
        <dbReference type="EMBL" id="QIN81654.1"/>
    </source>
</evidence>
<dbReference type="InterPro" id="IPR037523">
    <property type="entry name" value="VOC_core"/>
</dbReference>
<dbReference type="EMBL" id="CP045119">
    <property type="protein sequence ID" value="QIN81654.1"/>
    <property type="molecule type" value="Genomic_DNA"/>
</dbReference>
<dbReference type="InterPro" id="IPR029068">
    <property type="entry name" value="Glyas_Bleomycin-R_OHBP_Dase"/>
</dbReference>
<keyword evidence="3" id="KW-1185">Reference proteome</keyword>
<evidence type="ECO:0000313" key="3">
    <source>
        <dbReference type="Proteomes" id="UP000501452"/>
    </source>
</evidence>
<protein>
    <submittedName>
        <fullName evidence="2">VOC family virulence protein</fullName>
    </submittedName>
</protein>
<dbReference type="Proteomes" id="UP000501452">
    <property type="component" value="Chromosome"/>
</dbReference>
<organism evidence="2 3">
    <name type="scientific">Rubrobacter tropicus</name>
    <dbReference type="NCBI Taxonomy" id="2653851"/>
    <lineage>
        <taxon>Bacteria</taxon>
        <taxon>Bacillati</taxon>
        <taxon>Actinomycetota</taxon>
        <taxon>Rubrobacteria</taxon>
        <taxon>Rubrobacterales</taxon>
        <taxon>Rubrobacteraceae</taxon>
        <taxon>Rubrobacter</taxon>
    </lineage>
</organism>
<dbReference type="KEGG" id="rub:GBA63_02675"/>
<dbReference type="PANTHER" id="PTHR21366">
    <property type="entry name" value="GLYOXALASE FAMILY PROTEIN"/>
    <property type="match status" value="1"/>
</dbReference>
<feature type="domain" description="VOC" evidence="1">
    <location>
        <begin position="6"/>
        <end position="126"/>
    </location>
</feature>
<evidence type="ECO:0000259" key="1">
    <source>
        <dbReference type="PROSITE" id="PS51819"/>
    </source>
</evidence>
<dbReference type="Pfam" id="PF00903">
    <property type="entry name" value="Glyoxalase"/>
    <property type="match status" value="1"/>
</dbReference>
<dbReference type="InterPro" id="IPR004360">
    <property type="entry name" value="Glyas_Fos-R_dOase_dom"/>
</dbReference>
<dbReference type="InterPro" id="IPR050383">
    <property type="entry name" value="GlyoxalaseI/FosfomycinResist"/>
</dbReference>
<dbReference type="Gene3D" id="3.10.180.10">
    <property type="entry name" value="2,3-Dihydroxybiphenyl 1,2-Dioxygenase, domain 1"/>
    <property type="match status" value="1"/>
</dbReference>
<dbReference type="SUPFAM" id="SSF54593">
    <property type="entry name" value="Glyoxalase/Bleomycin resistance protein/Dihydroxybiphenyl dioxygenase"/>
    <property type="match status" value="1"/>
</dbReference>
<proteinExistence type="predicted"/>
<dbReference type="PROSITE" id="PS51819">
    <property type="entry name" value="VOC"/>
    <property type="match status" value="1"/>
</dbReference>
<sequence>MAPVIRLDHCVIHVSDWKRSNAFYRDVLNAEVVPVGKGFSYRFGALQLNLHGPGVDANPLARVPVPPGGSDLCFEWPGDIGEAEAHLRHHNVDVELGPVERRGAGGVGTSVYFRDPDGSLLEFISYQSA</sequence>
<name>A0A6G8Q586_9ACTN</name>
<dbReference type="PANTHER" id="PTHR21366:SF14">
    <property type="entry name" value="GLYOXALASE DOMAIN-CONTAINING PROTEIN 5"/>
    <property type="match status" value="1"/>
</dbReference>
<accession>A0A6G8Q586</accession>
<dbReference type="AlphaFoldDB" id="A0A6G8Q586"/>